<dbReference type="InterPro" id="IPR049560">
    <property type="entry name" value="MeTrfase_RsmB-F_NOP2_cat"/>
</dbReference>
<evidence type="ECO:0000256" key="4">
    <source>
        <dbReference type="ARBA" id="ARBA00022884"/>
    </source>
</evidence>
<accession>A0A1A9HX26</accession>
<keyword evidence="4 5" id="KW-0694">RNA-binding</keyword>
<evidence type="ECO:0000256" key="1">
    <source>
        <dbReference type="ARBA" id="ARBA00022603"/>
    </source>
</evidence>
<dbReference type="KEGG" id="csaz:Cs308_0305"/>
<evidence type="ECO:0000313" key="8">
    <source>
        <dbReference type="Proteomes" id="UP000078162"/>
    </source>
</evidence>
<feature type="binding site" evidence="5">
    <location>
        <position position="228"/>
    </location>
    <ligand>
        <name>S-adenosyl-L-methionine</name>
        <dbReference type="ChEBI" id="CHEBI:59789"/>
    </ligand>
</feature>
<evidence type="ECO:0000256" key="2">
    <source>
        <dbReference type="ARBA" id="ARBA00022679"/>
    </source>
</evidence>
<reference evidence="8" key="1">
    <citation type="submission" date="2016-03" db="EMBL/GenBank/DDBJ databases">
        <title>Culture-independent genomics supports pathogen discovery for uncultivable bacteria within the genus Chlamydia.</title>
        <authorList>
            <person name="Taylor-Brown A."/>
            <person name="Bachmann N.L."/>
            <person name="Borel N."/>
            <person name="Polkinghorne A."/>
        </authorList>
    </citation>
    <scope>NUCLEOTIDE SEQUENCE [LARGE SCALE GENOMIC DNA]</scope>
    <source>
        <strain evidence="8">2742-308</strain>
    </source>
</reference>
<dbReference type="STRING" id="1806891.Cs308_0305"/>
<sequence>MVPFRQYHAYQLLKQLYTSPISETDRVTYYFKQHRALGSKDRQWIRDLVFAIIRHRRFLEVLITQSRRQISPETLVAQVETGVLENVDSYHQIPWFVRYSISDDLAQNLIQNYGEEKAEKLAKLWLTEAPITIRVNTQKISVNELQQKLEYPSFRGAVPEALYFTKRFPLQSTQEFQQGMFEVQDENSQRVAQDIPITKKDVVLDFCAGAGGKSLIFAQKAKHLVLNDTRKTVLQEAKHRLLRAGARNFSLAGSHLRKGSFSVVVVDAPCSGCGVFRRHPEKKLQFSQKLLNNYIRVQRNILKEAIPYVHAEGFLVYITCSLLKAENEEHILYMRSQGWQEVKKSFFPLENGQGDAFFAAYFKKI</sequence>
<dbReference type="PANTHER" id="PTHR22807:SF53">
    <property type="entry name" value="RIBOSOMAL RNA SMALL SUBUNIT METHYLTRANSFERASE B-RELATED"/>
    <property type="match status" value="1"/>
</dbReference>
<feature type="domain" description="SAM-dependent MTase RsmB/NOP-type" evidence="6">
    <location>
        <begin position="107"/>
        <end position="365"/>
    </location>
</feature>
<dbReference type="Pfam" id="PF22458">
    <property type="entry name" value="RsmF-B_ferredox"/>
    <property type="match status" value="1"/>
</dbReference>
<feature type="binding site" evidence="5">
    <location>
        <position position="267"/>
    </location>
    <ligand>
        <name>S-adenosyl-L-methionine</name>
        <dbReference type="ChEBI" id="CHEBI:59789"/>
    </ligand>
</feature>
<dbReference type="Gene3D" id="3.40.50.150">
    <property type="entry name" value="Vaccinia Virus protein VP39"/>
    <property type="match status" value="1"/>
</dbReference>
<dbReference type="InterPro" id="IPR054728">
    <property type="entry name" value="RsmB-like_ferredoxin"/>
</dbReference>
<comment type="similarity">
    <text evidence="5">Belongs to the class I-like SAM-binding methyltransferase superfamily. RsmB/NOP family.</text>
</comment>
<dbReference type="InterPro" id="IPR023267">
    <property type="entry name" value="RCMT"/>
</dbReference>
<dbReference type="InterPro" id="IPR029063">
    <property type="entry name" value="SAM-dependent_MTases_sf"/>
</dbReference>
<dbReference type="Proteomes" id="UP000078162">
    <property type="component" value="Chromosome"/>
</dbReference>
<dbReference type="GO" id="GO:0003723">
    <property type="term" value="F:RNA binding"/>
    <property type="evidence" value="ECO:0007669"/>
    <property type="project" value="UniProtKB-UniRule"/>
</dbReference>
<evidence type="ECO:0000313" key="7">
    <source>
        <dbReference type="EMBL" id="ANH78476.1"/>
    </source>
</evidence>
<dbReference type="OrthoDB" id="9810297at2"/>
<dbReference type="RefSeq" id="WP_066481727.1">
    <property type="nucleotide sequence ID" value="NZ_CP014639.1"/>
</dbReference>
<keyword evidence="1 5" id="KW-0489">Methyltransferase</keyword>
<dbReference type="AlphaFoldDB" id="A0A1A9HX26"/>
<dbReference type="CDD" id="cd02440">
    <property type="entry name" value="AdoMet_MTases"/>
    <property type="match status" value="1"/>
</dbReference>
<feature type="active site" description="Nucleophile" evidence="5">
    <location>
        <position position="320"/>
    </location>
</feature>
<dbReference type="PROSITE" id="PS51686">
    <property type="entry name" value="SAM_MT_RSMB_NOP"/>
    <property type="match status" value="1"/>
</dbReference>
<dbReference type="SUPFAM" id="SSF53335">
    <property type="entry name" value="S-adenosyl-L-methionine-dependent methyltransferases"/>
    <property type="match status" value="1"/>
</dbReference>
<dbReference type="PANTHER" id="PTHR22807">
    <property type="entry name" value="NOP2 YEAST -RELATED NOL1/NOP2/FMU SUN DOMAIN-CONTAINING"/>
    <property type="match status" value="1"/>
</dbReference>
<dbReference type="Pfam" id="PF01189">
    <property type="entry name" value="Methyltr_RsmB-F"/>
    <property type="match status" value="1"/>
</dbReference>
<evidence type="ECO:0000259" key="6">
    <source>
        <dbReference type="PROSITE" id="PS51686"/>
    </source>
</evidence>
<comment type="caution">
    <text evidence="5">Lacks conserved residue(s) required for the propagation of feature annotation.</text>
</comment>
<protein>
    <submittedName>
        <fullName evidence="7">Nol1/Nop2/Sun family protein</fullName>
    </submittedName>
</protein>
<dbReference type="GO" id="GO:0008173">
    <property type="term" value="F:RNA methyltransferase activity"/>
    <property type="evidence" value="ECO:0007669"/>
    <property type="project" value="InterPro"/>
</dbReference>
<name>A0A1A9HX26_9CHLA</name>
<dbReference type="PATRIC" id="fig|1806891.3.peg.297"/>
<keyword evidence="8" id="KW-1185">Reference proteome</keyword>
<organism evidence="7 8">
    <name type="scientific">Candidatus Chlamydia sanziniae</name>
    <dbReference type="NCBI Taxonomy" id="1806891"/>
    <lineage>
        <taxon>Bacteria</taxon>
        <taxon>Pseudomonadati</taxon>
        <taxon>Chlamydiota</taxon>
        <taxon>Chlamydiia</taxon>
        <taxon>Chlamydiales</taxon>
        <taxon>Chlamydiaceae</taxon>
        <taxon>Chlamydia/Chlamydophila group</taxon>
        <taxon>Chlamydia</taxon>
    </lineage>
</organism>
<dbReference type="InterPro" id="IPR001678">
    <property type="entry name" value="MeTrfase_RsmB-F_NOP2_dom"/>
</dbReference>
<gene>
    <name evidence="7" type="ORF">Cs308_0305</name>
</gene>
<keyword evidence="2 5" id="KW-0808">Transferase</keyword>
<dbReference type="GO" id="GO:0001510">
    <property type="term" value="P:RNA methylation"/>
    <property type="evidence" value="ECO:0007669"/>
    <property type="project" value="InterPro"/>
</dbReference>
<evidence type="ECO:0000256" key="3">
    <source>
        <dbReference type="ARBA" id="ARBA00022691"/>
    </source>
</evidence>
<dbReference type="Gene3D" id="3.30.70.1170">
    <property type="entry name" value="Sun protein, domain 3"/>
    <property type="match status" value="1"/>
</dbReference>
<dbReference type="PRINTS" id="PR02008">
    <property type="entry name" value="RCMTFAMILY"/>
</dbReference>
<evidence type="ECO:0000256" key="5">
    <source>
        <dbReference type="PROSITE-ProRule" id="PRU01023"/>
    </source>
</evidence>
<dbReference type="EMBL" id="CP014639">
    <property type="protein sequence ID" value="ANH78476.1"/>
    <property type="molecule type" value="Genomic_DNA"/>
</dbReference>
<keyword evidence="3 5" id="KW-0949">S-adenosyl-L-methionine</keyword>
<proteinExistence type="inferred from homology"/>